<keyword evidence="2" id="KW-0812">Transmembrane</keyword>
<feature type="region of interest" description="Disordered" evidence="1">
    <location>
        <begin position="117"/>
        <end position="141"/>
    </location>
</feature>
<dbReference type="NCBIfam" id="TIGR01300">
    <property type="entry name" value="CPA3_mnhG_phaG"/>
    <property type="match status" value="1"/>
</dbReference>
<organism evidence="3 4">
    <name type="scientific">Methylophaga lonarensis MPL</name>
    <dbReference type="NCBI Taxonomy" id="1286106"/>
    <lineage>
        <taxon>Bacteria</taxon>
        <taxon>Pseudomonadati</taxon>
        <taxon>Pseudomonadota</taxon>
        <taxon>Gammaproteobacteria</taxon>
        <taxon>Thiotrichales</taxon>
        <taxon>Piscirickettsiaceae</taxon>
        <taxon>Methylophaga</taxon>
    </lineage>
</organism>
<dbReference type="PANTHER" id="PTHR34703">
    <property type="entry name" value="ANTIPORTER SUBUNIT MNHG2-RELATED"/>
    <property type="match status" value="1"/>
</dbReference>
<name>M7PTR0_9GAMM</name>
<protein>
    <submittedName>
        <fullName evidence="3">Monovalent cation/proton antiporter subunit MnhG/PhaG</fullName>
    </submittedName>
</protein>
<dbReference type="AlphaFoldDB" id="M7PTR0"/>
<dbReference type="Pfam" id="PF03334">
    <property type="entry name" value="PhaG_MnhG_YufB"/>
    <property type="match status" value="1"/>
</dbReference>
<gene>
    <name evidence="3" type="ORF">MPL1_02853</name>
</gene>
<dbReference type="NCBIfam" id="NF009314">
    <property type="entry name" value="PRK12674.1-2"/>
    <property type="match status" value="1"/>
</dbReference>
<dbReference type="STRING" id="1286106.MPL1_02853"/>
<dbReference type="EMBL" id="APHR01000013">
    <property type="protein sequence ID" value="EMR13834.1"/>
    <property type="molecule type" value="Genomic_DNA"/>
</dbReference>
<sequence>MTEILVSALLLMGAALMLLAAIGIIRLPDLPTRMHATTKSGALGTALIMIAVAFYFAEVAVVTRALAIIAFIILTAPVAAHVIGRAGYFVGVPLWEGTIKDDLKTSYDPETHYLRSGFEEDAPKKPAASKKTVKAKAKPKR</sequence>
<evidence type="ECO:0000256" key="2">
    <source>
        <dbReference type="SAM" id="Phobius"/>
    </source>
</evidence>
<evidence type="ECO:0000256" key="1">
    <source>
        <dbReference type="SAM" id="MobiDB-lite"/>
    </source>
</evidence>
<keyword evidence="2" id="KW-0472">Membrane</keyword>
<dbReference type="Proteomes" id="UP000012019">
    <property type="component" value="Unassembled WGS sequence"/>
</dbReference>
<feature type="transmembrane region" description="Helical" evidence="2">
    <location>
        <begin position="63"/>
        <end position="83"/>
    </location>
</feature>
<comment type="caution">
    <text evidence="3">The sequence shown here is derived from an EMBL/GenBank/DDBJ whole genome shotgun (WGS) entry which is preliminary data.</text>
</comment>
<dbReference type="OrthoDB" id="9813804at2"/>
<accession>M7PTR0</accession>
<keyword evidence="2" id="KW-1133">Transmembrane helix</keyword>
<dbReference type="RefSeq" id="WP_009725609.1">
    <property type="nucleotide sequence ID" value="NZ_APHR01000013.1"/>
</dbReference>
<keyword evidence="4" id="KW-1185">Reference proteome</keyword>
<feature type="compositionally biased region" description="Basic residues" evidence="1">
    <location>
        <begin position="127"/>
        <end position="141"/>
    </location>
</feature>
<dbReference type="InterPro" id="IPR005133">
    <property type="entry name" value="PhaG_MnhG_YufB"/>
</dbReference>
<dbReference type="PANTHER" id="PTHR34703:SF1">
    <property type="entry name" value="ANTIPORTER SUBUNIT MNHG2-RELATED"/>
    <property type="match status" value="1"/>
</dbReference>
<proteinExistence type="predicted"/>
<feature type="transmembrane region" description="Helical" evidence="2">
    <location>
        <begin position="6"/>
        <end position="28"/>
    </location>
</feature>
<dbReference type="PATRIC" id="fig|1286106.3.peg.567"/>
<dbReference type="eggNOG" id="COG1320">
    <property type="taxonomic scope" value="Bacteria"/>
</dbReference>
<reference evidence="3 4" key="1">
    <citation type="journal article" date="2013" name="Genome Announc.">
        <title>Draft Genome Sequence of Methylophaga lonarensis MPLT, a Haloalkaliphilic (Non-Methane-Utilizing) Methylotroph.</title>
        <authorList>
            <person name="Shetty S.A."/>
            <person name="Marathe N.P."/>
            <person name="Munot H."/>
            <person name="Antony C.P."/>
            <person name="Dhotre D.P."/>
            <person name="Murrell J.C."/>
            <person name="Shouche Y.S."/>
        </authorList>
    </citation>
    <scope>NUCLEOTIDE SEQUENCE [LARGE SCALE GENOMIC DNA]</scope>
    <source>
        <strain evidence="3 4">MPL</strain>
    </source>
</reference>
<dbReference type="GO" id="GO:0015385">
    <property type="term" value="F:sodium:proton antiporter activity"/>
    <property type="evidence" value="ECO:0007669"/>
    <property type="project" value="TreeGrafter"/>
</dbReference>
<evidence type="ECO:0000313" key="3">
    <source>
        <dbReference type="EMBL" id="EMR13834.1"/>
    </source>
</evidence>
<evidence type="ECO:0000313" key="4">
    <source>
        <dbReference type="Proteomes" id="UP000012019"/>
    </source>
</evidence>
<feature type="transmembrane region" description="Helical" evidence="2">
    <location>
        <begin position="40"/>
        <end position="57"/>
    </location>
</feature>